<evidence type="ECO:0000313" key="3">
    <source>
        <dbReference type="Proteomes" id="UP001285354"/>
    </source>
</evidence>
<dbReference type="EMBL" id="JAUBYV010000005">
    <property type="protein sequence ID" value="KAK2626528.1"/>
    <property type="molecule type" value="Genomic_DNA"/>
</dbReference>
<feature type="compositionally biased region" description="Polar residues" evidence="1">
    <location>
        <begin position="17"/>
        <end position="40"/>
    </location>
</feature>
<comment type="caution">
    <text evidence="2">The sequence shown here is derived from an EMBL/GenBank/DDBJ whole genome shotgun (WGS) entry which is preliminary data.</text>
</comment>
<reference evidence="2" key="1">
    <citation type="submission" date="2023-06" db="EMBL/GenBank/DDBJ databases">
        <title>Draft genome of Marssonina rosae.</title>
        <authorList>
            <person name="Cheng Q."/>
        </authorList>
    </citation>
    <scope>NUCLEOTIDE SEQUENCE</scope>
    <source>
        <strain evidence="2">R4</strain>
    </source>
</reference>
<protein>
    <submittedName>
        <fullName evidence="2">Uncharacterized protein</fullName>
    </submittedName>
</protein>
<accession>A0AAD9SXU6</accession>
<sequence>MGLGSIASDTQDIERTPASSRRQSQIHGSQLGSAAASNSQARVCSCTRDPTSIKSPLPTKVTDDAFKVSRPYARLPVHDLLNGPTSPPGWRDHQHEPQQNANQTSTTSNNSREDSDYPMKISRTSSTRSVSSSISSDSTTRPPFSVAKERFFLLKTLYHTCMDATASYAATLLPVSRHRHNKLPRHRHNQARFYPYAPLRGRHSRYSASHARPASLMDNISIISTYIWRKARCDDMAPRLAEADAVRGMRDLYAWSEVVARGLESKNIDDGEADDGGSGADEEAEDLGMRVGRAAKKICQWLGDGQAWDECHGVTKELRGLSEREVPEGWISEIEDESDGSGDTC</sequence>
<feature type="region of interest" description="Disordered" evidence="1">
    <location>
        <begin position="77"/>
        <end position="142"/>
    </location>
</feature>
<dbReference type="Proteomes" id="UP001285354">
    <property type="component" value="Unassembled WGS sequence"/>
</dbReference>
<gene>
    <name evidence="2" type="ORF">QTJ16_003703</name>
</gene>
<keyword evidence="3" id="KW-1185">Reference proteome</keyword>
<feature type="compositionally biased region" description="Low complexity" evidence="1">
    <location>
        <begin position="98"/>
        <end position="110"/>
    </location>
</feature>
<proteinExistence type="predicted"/>
<feature type="compositionally biased region" description="Low complexity" evidence="1">
    <location>
        <begin position="122"/>
        <end position="141"/>
    </location>
</feature>
<name>A0AAD9SXU6_9HELO</name>
<feature type="compositionally biased region" description="Acidic residues" evidence="1">
    <location>
        <begin position="333"/>
        <end position="345"/>
    </location>
</feature>
<organism evidence="2 3">
    <name type="scientific">Diplocarpon rosae</name>
    <dbReference type="NCBI Taxonomy" id="946125"/>
    <lineage>
        <taxon>Eukaryota</taxon>
        <taxon>Fungi</taxon>
        <taxon>Dikarya</taxon>
        <taxon>Ascomycota</taxon>
        <taxon>Pezizomycotina</taxon>
        <taxon>Leotiomycetes</taxon>
        <taxon>Helotiales</taxon>
        <taxon>Drepanopezizaceae</taxon>
        <taxon>Diplocarpon</taxon>
    </lineage>
</organism>
<dbReference type="AlphaFoldDB" id="A0AAD9SXU6"/>
<feature type="region of interest" description="Disordered" evidence="1">
    <location>
        <begin position="1"/>
        <end position="40"/>
    </location>
</feature>
<evidence type="ECO:0000256" key="1">
    <source>
        <dbReference type="SAM" id="MobiDB-lite"/>
    </source>
</evidence>
<feature type="region of interest" description="Disordered" evidence="1">
    <location>
        <begin position="326"/>
        <end position="345"/>
    </location>
</feature>
<evidence type="ECO:0000313" key="2">
    <source>
        <dbReference type="EMBL" id="KAK2626528.1"/>
    </source>
</evidence>